<protein>
    <recommendedName>
        <fullName evidence="1">SnoaL-like domain-containing protein</fullName>
    </recommendedName>
</protein>
<dbReference type="Gene3D" id="3.10.450.50">
    <property type="match status" value="1"/>
</dbReference>
<evidence type="ECO:0000259" key="1">
    <source>
        <dbReference type="Pfam" id="PF12680"/>
    </source>
</evidence>
<comment type="caution">
    <text evidence="2">The sequence shown here is derived from an EMBL/GenBank/DDBJ whole genome shotgun (WGS) entry which is preliminary data.</text>
</comment>
<keyword evidence="3" id="KW-1185">Reference proteome</keyword>
<gene>
    <name evidence="2" type="ORF">GCM10009831_10290</name>
</gene>
<organism evidence="2 3">
    <name type="scientific">Dietzia cercidiphylli</name>
    <dbReference type="NCBI Taxonomy" id="498199"/>
    <lineage>
        <taxon>Bacteria</taxon>
        <taxon>Bacillati</taxon>
        <taxon>Actinomycetota</taxon>
        <taxon>Actinomycetes</taxon>
        <taxon>Mycobacteriales</taxon>
        <taxon>Dietziaceae</taxon>
        <taxon>Dietzia</taxon>
    </lineage>
</organism>
<accession>A0ABP4UE72</accession>
<dbReference type="InterPro" id="IPR032710">
    <property type="entry name" value="NTF2-like_dom_sf"/>
</dbReference>
<dbReference type="RefSeq" id="WP_338404119.1">
    <property type="nucleotide sequence ID" value="NZ_BAAAQG010000006.1"/>
</dbReference>
<dbReference type="EMBL" id="BAAAQG010000006">
    <property type="protein sequence ID" value="GAA1703009.1"/>
    <property type="molecule type" value="Genomic_DNA"/>
</dbReference>
<proteinExistence type="predicted"/>
<name>A0ABP4UE72_9ACTN</name>
<dbReference type="Proteomes" id="UP001500383">
    <property type="component" value="Unassembled WGS sequence"/>
</dbReference>
<reference evidence="3" key="1">
    <citation type="journal article" date="2019" name="Int. J. Syst. Evol. Microbiol.">
        <title>The Global Catalogue of Microorganisms (GCM) 10K type strain sequencing project: providing services to taxonomists for standard genome sequencing and annotation.</title>
        <authorList>
            <consortium name="The Broad Institute Genomics Platform"/>
            <consortium name="The Broad Institute Genome Sequencing Center for Infectious Disease"/>
            <person name="Wu L."/>
            <person name="Ma J."/>
        </authorList>
    </citation>
    <scope>NUCLEOTIDE SEQUENCE [LARGE SCALE GENOMIC DNA]</scope>
    <source>
        <strain evidence="3">JCM 16002</strain>
    </source>
</reference>
<evidence type="ECO:0000313" key="3">
    <source>
        <dbReference type="Proteomes" id="UP001500383"/>
    </source>
</evidence>
<feature type="domain" description="SnoaL-like" evidence="1">
    <location>
        <begin position="24"/>
        <end position="125"/>
    </location>
</feature>
<sequence length="139" mass="14815">MFSDGGGSGDVDGGVDAESTRRIAEAWMRAVTSCDVDAALALSSPSIVYTNGGHLRLYEGHDGLRDIIEDLARLSGFLDVAVLSAVAEPGIVALKRLETYTLPEGGVEIPALSFVEVEGGVVTRWEDYKDLRTLNTISE</sequence>
<dbReference type="Pfam" id="PF12680">
    <property type="entry name" value="SnoaL_2"/>
    <property type="match status" value="1"/>
</dbReference>
<dbReference type="InterPro" id="IPR037401">
    <property type="entry name" value="SnoaL-like"/>
</dbReference>
<evidence type="ECO:0000313" key="2">
    <source>
        <dbReference type="EMBL" id="GAA1703009.1"/>
    </source>
</evidence>
<dbReference type="SUPFAM" id="SSF54427">
    <property type="entry name" value="NTF2-like"/>
    <property type="match status" value="1"/>
</dbReference>